<feature type="transmembrane region" description="Helical" evidence="1">
    <location>
        <begin position="195"/>
        <end position="216"/>
    </location>
</feature>
<dbReference type="InterPro" id="IPR045339">
    <property type="entry name" value="DUF6534"/>
</dbReference>
<feature type="transmembrane region" description="Helical" evidence="1">
    <location>
        <begin position="303"/>
        <end position="322"/>
    </location>
</feature>
<sequence>MLASIPCQATVFALRSTLNLFFDRWNPREAVIPLNTLWARLSEVFSSFDLVYRPRSFRHSFYFCLPPLATHTMAPQPDVTISRTRMEEISLGMVLLGVIFSSLLYGIMLTQTHKYYQRFKKDPLLIKLLVFVVLILNTFSLVFVGHASWYYLVTTGPRIRSVWSLNVEFALSMFMSAISEIFLTCRVYKLSRKNIWLTAPLLSVALLHFVSGEVAAIELMLLGKSATVLSAKVPSILRLSSAAVCDTAIAASLTYILHSKRTGFKRNDKIINHLILFSINSGVFTSAISIASLITYVTIPKTWVYTALCFLISRLYATSFLCS</sequence>
<evidence type="ECO:0000256" key="1">
    <source>
        <dbReference type="SAM" id="Phobius"/>
    </source>
</evidence>
<proteinExistence type="predicted"/>
<feature type="domain" description="DUF6534" evidence="2">
    <location>
        <begin position="242"/>
        <end position="323"/>
    </location>
</feature>
<protein>
    <recommendedName>
        <fullName evidence="2">DUF6534 domain-containing protein</fullName>
    </recommendedName>
</protein>
<dbReference type="Proteomes" id="UP000027222">
    <property type="component" value="Unassembled WGS sequence"/>
</dbReference>
<feature type="transmembrane region" description="Helical" evidence="1">
    <location>
        <begin position="89"/>
        <end position="107"/>
    </location>
</feature>
<keyword evidence="1" id="KW-0812">Transmembrane</keyword>
<evidence type="ECO:0000259" key="2">
    <source>
        <dbReference type="Pfam" id="PF20152"/>
    </source>
</evidence>
<keyword evidence="1" id="KW-1133">Transmembrane helix</keyword>
<gene>
    <name evidence="3" type="ORF">GALMADRAFT_755990</name>
</gene>
<dbReference type="PANTHER" id="PTHR40465">
    <property type="entry name" value="CHROMOSOME 1, WHOLE GENOME SHOTGUN SEQUENCE"/>
    <property type="match status" value="1"/>
</dbReference>
<dbReference type="OrthoDB" id="2971182at2759"/>
<accession>A0A067SY30</accession>
<dbReference type="EMBL" id="KL142388">
    <property type="protein sequence ID" value="KDR72599.1"/>
    <property type="molecule type" value="Genomic_DNA"/>
</dbReference>
<feature type="transmembrane region" description="Helical" evidence="1">
    <location>
        <begin position="236"/>
        <end position="258"/>
    </location>
</feature>
<dbReference type="HOGENOM" id="CLU_046025_5_3_1"/>
<dbReference type="AlphaFoldDB" id="A0A067SY30"/>
<organism evidence="3 4">
    <name type="scientific">Galerina marginata (strain CBS 339.88)</name>
    <dbReference type="NCBI Taxonomy" id="685588"/>
    <lineage>
        <taxon>Eukaryota</taxon>
        <taxon>Fungi</taxon>
        <taxon>Dikarya</taxon>
        <taxon>Basidiomycota</taxon>
        <taxon>Agaricomycotina</taxon>
        <taxon>Agaricomycetes</taxon>
        <taxon>Agaricomycetidae</taxon>
        <taxon>Agaricales</taxon>
        <taxon>Agaricineae</taxon>
        <taxon>Strophariaceae</taxon>
        <taxon>Galerina</taxon>
    </lineage>
</organism>
<keyword evidence="1" id="KW-0472">Membrane</keyword>
<name>A0A067SY30_GALM3</name>
<keyword evidence="4" id="KW-1185">Reference proteome</keyword>
<dbReference type="STRING" id="685588.A0A067SY30"/>
<evidence type="ECO:0000313" key="3">
    <source>
        <dbReference type="EMBL" id="KDR72599.1"/>
    </source>
</evidence>
<feature type="transmembrane region" description="Helical" evidence="1">
    <location>
        <begin position="163"/>
        <end position="183"/>
    </location>
</feature>
<feature type="transmembrane region" description="Helical" evidence="1">
    <location>
        <begin position="128"/>
        <end position="151"/>
    </location>
</feature>
<dbReference type="PANTHER" id="PTHR40465:SF1">
    <property type="entry name" value="DUF6534 DOMAIN-CONTAINING PROTEIN"/>
    <property type="match status" value="1"/>
</dbReference>
<dbReference type="Pfam" id="PF20152">
    <property type="entry name" value="DUF6534"/>
    <property type="match status" value="1"/>
</dbReference>
<feature type="transmembrane region" description="Helical" evidence="1">
    <location>
        <begin position="270"/>
        <end position="297"/>
    </location>
</feature>
<evidence type="ECO:0000313" key="4">
    <source>
        <dbReference type="Proteomes" id="UP000027222"/>
    </source>
</evidence>
<reference evidence="4" key="1">
    <citation type="journal article" date="2014" name="Proc. Natl. Acad. Sci. U.S.A.">
        <title>Extensive sampling of basidiomycete genomes demonstrates inadequacy of the white-rot/brown-rot paradigm for wood decay fungi.</title>
        <authorList>
            <person name="Riley R."/>
            <person name="Salamov A.A."/>
            <person name="Brown D.W."/>
            <person name="Nagy L.G."/>
            <person name="Floudas D."/>
            <person name="Held B.W."/>
            <person name="Levasseur A."/>
            <person name="Lombard V."/>
            <person name="Morin E."/>
            <person name="Otillar R."/>
            <person name="Lindquist E.A."/>
            <person name="Sun H."/>
            <person name="LaButti K.M."/>
            <person name="Schmutz J."/>
            <person name="Jabbour D."/>
            <person name="Luo H."/>
            <person name="Baker S.E."/>
            <person name="Pisabarro A.G."/>
            <person name="Walton J.D."/>
            <person name="Blanchette R.A."/>
            <person name="Henrissat B."/>
            <person name="Martin F."/>
            <person name="Cullen D."/>
            <person name="Hibbett D.S."/>
            <person name="Grigoriev I.V."/>
        </authorList>
    </citation>
    <scope>NUCLEOTIDE SEQUENCE [LARGE SCALE GENOMIC DNA]</scope>
    <source>
        <strain evidence="4">CBS 339.88</strain>
    </source>
</reference>